<protein>
    <submittedName>
        <fullName evidence="2">Uncharacterized protein</fullName>
    </submittedName>
</protein>
<proteinExistence type="predicted"/>
<sequence length="77" mass="8940">MYYEVHQALLTTEKLTLSRHYPVLEQVESGHVVIIEACSTAMLAYDFFQPFAKGDRNGQDLQLRRPETDRHPETLSF</sequence>
<keyword evidence="3" id="KW-1185">Reference proteome</keyword>
<evidence type="ECO:0000256" key="1">
    <source>
        <dbReference type="SAM" id="MobiDB-lite"/>
    </source>
</evidence>
<evidence type="ECO:0000313" key="2">
    <source>
        <dbReference type="EMBL" id="GFM90346.1"/>
    </source>
</evidence>
<reference evidence="2 3" key="1">
    <citation type="submission" date="2020-05" db="EMBL/GenBank/DDBJ databases">
        <title>Genetic diversity of Pseudomonas cichorii.</title>
        <authorList>
            <person name="Tani S."/>
            <person name="Yagi H."/>
            <person name="Hashimoto S."/>
            <person name="Iiyama K."/>
            <person name="Furuya N."/>
        </authorList>
    </citation>
    <scope>NUCLEOTIDE SEQUENCE [LARGE SCALE GENOMIC DNA]</scope>
    <source>
        <strain evidence="2 3">LMG 2162</strain>
    </source>
</reference>
<accession>A0ABQ1DH60</accession>
<gene>
    <name evidence="2" type="ORF">PSCICP_03180</name>
</gene>
<dbReference type="Proteomes" id="UP000614982">
    <property type="component" value="Unassembled WGS sequence"/>
</dbReference>
<organism evidence="2 3">
    <name type="scientific">Pseudomonas cichorii</name>
    <dbReference type="NCBI Taxonomy" id="36746"/>
    <lineage>
        <taxon>Bacteria</taxon>
        <taxon>Pseudomonadati</taxon>
        <taxon>Pseudomonadota</taxon>
        <taxon>Gammaproteobacteria</taxon>
        <taxon>Pseudomonadales</taxon>
        <taxon>Pseudomonadaceae</taxon>
        <taxon>Pseudomonas</taxon>
    </lineage>
</organism>
<evidence type="ECO:0000313" key="3">
    <source>
        <dbReference type="Proteomes" id="UP000614982"/>
    </source>
</evidence>
<name>A0ABQ1DH60_PSECI</name>
<dbReference type="EMBL" id="BLWA01000001">
    <property type="protein sequence ID" value="GFM90346.1"/>
    <property type="molecule type" value="Genomic_DNA"/>
</dbReference>
<comment type="caution">
    <text evidence="2">The sequence shown here is derived from an EMBL/GenBank/DDBJ whole genome shotgun (WGS) entry which is preliminary data.</text>
</comment>
<feature type="region of interest" description="Disordered" evidence="1">
    <location>
        <begin position="54"/>
        <end position="77"/>
    </location>
</feature>